<evidence type="ECO:0000313" key="3">
    <source>
        <dbReference type="Proteomes" id="UP000322084"/>
    </source>
</evidence>
<gene>
    <name evidence="1" type="ORF">JCM17844_14020</name>
    <name evidence="2" type="ORF">JCM17845_16550</name>
</gene>
<dbReference type="EMBL" id="BKCL01000003">
    <property type="protein sequence ID" value="GEQ97765.1"/>
    <property type="molecule type" value="Genomic_DNA"/>
</dbReference>
<dbReference type="Proteomes" id="UP000322084">
    <property type="component" value="Unassembled WGS sequence"/>
</dbReference>
<keyword evidence="4" id="KW-1185">Reference proteome</keyword>
<accession>A0A5A7MYG4</accession>
<evidence type="ECO:0000313" key="4">
    <source>
        <dbReference type="Proteomes" id="UP000325187"/>
    </source>
</evidence>
<sequence>MRVPVDRDFDADIFLFEDRTLSLSPSGREIDLEMSYGLMLNAHTHIETSLVQQFEAGHVANGGTITSLLVRLRSRF</sequence>
<dbReference type="AlphaFoldDB" id="A0A5A7MRY7"/>
<dbReference type="EMBL" id="BKCM01000007">
    <property type="protein sequence ID" value="GER01032.1"/>
    <property type="molecule type" value="Genomic_DNA"/>
</dbReference>
<evidence type="ECO:0000313" key="1">
    <source>
        <dbReference type="EMBL" id="GEQ97765.1"/>
    </source>
</evidence>
<accession>A0A5A7MRY7</accession>
<dbReference type="Proteomes" id="UP000325187">
    <property type="component" value="Unassembled WGS sequence"/>
</dbReference>
<dbReference type="RefSeq" id="WP_150002330.1">
    <property type="nucleotide sequence ID" value="NZ_BKCM01000007.1"/>
</dbReference>
<protein>
    <recommendedName>
        <fullName evidence="5">Porin</fullName>
    </recommendedName>
</protein>
<evidence type="ECO:0008006" key="5">
    <source>
        <dbReference type="Google" id="ProtNLM"/>
    </source>
</evidence>
<reference evidence="3 4" key="1">
    <citation type="submission" date="2019-09" db="EMBL/GenBank/DDBJ databases">
        <title>NBRP : Genome information of microbial organism related human and environment.</title>
        <authorList>
            <person name="Hattori M."/>
            <person name="Oshima K."/>
            <person name="Inaba H."/>
            <person name="Suda W."/>
            <person name="Sakamoto M."/>
            <person name="Iino T."/>
            <person name="Kitahara M."/>
            <person name="Oshida Y."/>
            <person name="Iida T."/>
            <person name="Kudo T."/>
            <person name="Itoh T."/>
            <person name="Ohkuma M."/>
        </authorList>
    </citation>
    <scope>NUCLEOTIDE SEQUENCE [LARGE SCALE GENOMIC DNA]</scope>
    <source>
        <strain evidence="1 3">Hi-2</strain>
        <strain evidence="2 4">Mie-1</strain>
    </source>
</reference>
<name>A0A5A7MRY7_9PROT</name>
<organism evidence="1 3">
    <name type="scientific">Iodidimonas gelatinilytica</name>
    <dbReference type="NCBI Taxonomy" id="1236966"/>
    <lineage>
        <taxon>Bacteria</taxon>
        <taxon>Pseudomonadati</taxon>
        <taxon>Pseudomonadota</taxon>
        <taxon>Alphaproteobacteria</taxon>
        <taxon>Iodidimonadales</taxon>
        <taxon>Iodidimonadaceae</taxon>
        <taxon>Iodidimonas</taxon>
    </lineage>
</organism>
<comment type="caution">
    <text evidence="1">The sequence shown here is derived from an EMBL/GenBank/DDBJ whole genome shotgun (WGS) entry which is preliminary data.</text>
</comment>
<proteinExistence type="predicted"/>
<evidence type="ECO:0000313" key="2">
    <source>
        <dbReference type="EMBL" id="GER01032.1"/>
    </source>
</evidence>